<sequence length="150" mass="16780">MKKRIKKVLVSLGMASVLLVGGVTTASVAPKQTEAAGFEVFKYKSGYFTNYVDSKNYYEKWSSTSKIALLNGSIKSSSSASGTYKVYIQIKKNNKGSWKTIKTINAKKNGTTKFESPKFSDNDGYRFHLVNQGTKKKITYDLSWAPWGYK</sequence>
<feature type="signal peptide" evidence="1">
    <location>
        <begin position="1"/>
        <end position="26"/>
    </location>
</feature>
<reference evidence="2 3" key="1">
    <citation type="journal article" date="2014" name="BMC Genomics">
        <title>Genomic comparison of sporeforming bacilli isolated from milk.</title>
        <authorList>
            <person name="Moreno Switt A.I."/>
            <person name="Andrus A.D."/>
            <person name="Ranieri M.L."/>
            <person name="Orsi R.H."/>
            <person name="Ivy R."/>
            <person name="den Bakker H.C."/>
            <person name="Martin N.H."/>
            <person name="Wiedmann M."/>
            <person name="Boor K.J."/>
        </authorList>
    </citation>
    <scope>NUCLEOTIDE SEQUENCE [LARGE SCALE GENOMIC DNA]</scope>
    <source>
        <strain evidence="2 3">FSL R5-213</strain>
    </source>
</reference>
<dbReference type="Proteomes" id="UP000019062">
    <property type="component" value="Unassembled WGS sequence"/>
</dbReference>
<proteinExistence type="predicted"/>
<dbReference type="eggNOG" id="ENOG50343ZS">
    <property type="taxonomic scope" value="Bacteria"/>
</dbReference>
<comment type="caution">
    <text evidence="2">The sequence shown here is derived from an EMBL/GenBank/DDBJ whole genome shotgun (WGS) entry which is preliminary data.</text>
</comment>
<dbReference type="AlphaFoldDB" id="W4F479"/>
<dbReference type="EMBL" id="ASQA01000013">
    <property type="protein sequence ID" value="ETT86866.1"/>
    <property type="molecule type" value="Genomic_DNA"/>
</dbReference>
<accession>W4F479</accession>
<evidence type="ECO:0000256" key="1">
    <source>
        <dbReference type="SAM" id="SignalP"/>
    </source>
</evidence>
<gene>
    <name evidence="2" type="ORF">C176_09137</name>
</gene>
<protein>
    <submittedName>
        <fullName evidence="2">Uncharacterized protein</fullName>
    </submittedName>
</protein>
<organism evidence="2 3">
    <name type="scientific">Viridibacillus arenosi FSL R5-213</name>
    <dbReference type="NCBI Taxonomy" id="1227360"/>
    <lineage>
        <taxon>Bacteria</taxon>
        <taxon>Bacillati</taxon>
        <taxon>Bacillota</taxon>
        <taxon>Bacilli</taxon>
        <taxon>Bacillales</taxon>
        <taxon>Caryophanaceae</taxon>
        <taxon>Viridibacillus</taxon>
    </lineage>
</organism>
<keyword evidence="3" id="KW-1185">Reference proteome</keyword>
<keyword evidence="1" id="KW-0732">Signal</keyword>
<name>W4F479_9BACL</name>
<feature type="chain" id="PRO_5038660488" evidence="1">
    <location>
        <begin position="27"/>
        <end position="150"/>
    </location>
</feature>
<dbReference type="RefSeq" id="WP_038182875.1">
    <property type="nucleotide sequence ID" value="NZ_ASQA01000013.1"/>
</dbReference>
<evidence type="ECO:0000313" key="2">
    <source>
        <dbReference type="EMBL" id="ETT86866.1"/>
    </source>
</evidence>
<evidence type="ECO:0000313" key="3">
    <source>
        <dbReference type="Proteomes" id="UP000019062"/>
    </source>
</evidence>